<gene>
    <name evidence="3" type="ORF">IMG5_120000</name>
</gene>
<dbReference type="InterPro" id="IPR036397">
    <property type="entry name" value="RNaseH_sf"/>
</dbReference>
<dbReference type="GO" id="GO:1905515">
    <property type="term" value="P:non-motile cilium assembly"/>
    <property type="evidence" value="ECO:0007669"/>
    <property type="project" value="InterPro"/>
</dbReference>
<dbReference type="InterPro" id="IPR032728">
    <property type="entry name" value="BBS1_N"/>
</dbReference>
<dbReference type="SUPFAM" id="SSF53098">
    <property type="entry name" value="Ribonuclease H-like"/>
    <property type="match status" value="1"/>
</dbReference>
<dbReference type="PANTHER" id="PTHR20870">
    <property type="entry name" value="BARDET-BIEDL SYNDROME 1 PROTEIN"/>
    <property type="match status" value="1"/>
</dbReference>
<dbReference type="eggNOG" id="ENOG502QS2X">
    <property type="taxonomic scope" value="Eukaryota"/>
</dbReference>
<feature type="domain" description="Bardet-Biedl syndrome 1 N-terminal" evidence="2">
    <location>
        <begin position="21"/>
        <end position="255"/>
    </location>
</feature>
<dbReference type="InterPro" id="IPR006941">
    <property type="entry name" value="RNase_CAF1"/>
</dbReference>
<dbReference type="EMBL" id="GL983925">
    <property type="protein sequence ID" value="EGR30984.1"/>
    <property type="molecule type" value="Genomic_DNA"/>
</dbReference>
<evidence type="ECO:0000259" key="2">
    <source>
        <dbReference type="Pfam" id="PF14779"/>
    </source>
</evidence>
<proteinExistence type="inferred from homology"/>
<dbReference type="InterPro" id="IPR012337">
    <property type="entry name" value="RNaseH-like_sf"/>
</dbReference>
<dbReference type="GO" id="GO:0005113">
    <property type="term" value="F:patched binding"/>
    <property type="evidence" value="ECO:0007669"/>
    <property type="project" value="TreeGrafter"/>
</dbReference>
<reference evidence="3 4" key="1">
    <citation type="submission" date="2011-07" db="EMBL/GenBank/DDBJ databases">
        <authorList>
            <person name="Coyne R."/>
            <person name="Brami D."/>
            <person name="Johnson J."/>
            <person name="Hostetler J."/>
            <person name="Hannick L."/>
            <person name="Clark T."/>
            <person name="Cassidy-Hanley D."/>
            <person name="Inman J."/>
        </authorList>
    </citation>
    <scope>NUCLEOTIDE SEQUENCE [LARGE SCALE GENOMIC DNA]</scope>
    <source>
        <strain evidence="3 4">G5</strain>
    </source>
</reference>
<dbReference type="GO" id="GO:0034464">
    <property type="term" value="C:BBSome"/>
    <property type="evidence" value="ECO:0007669"/>
    <property type="project" value="InterPro"/>
</dbReference>
<accession>G0QUX9</accession>
<name>G0QUX9_ICHMU</name>
<dbReference type="Proteomes" id="UP000008983">
    <property type="component" value="Unassembled WGS sequence"/>
</dbReference>
<dbReference type="Gene3D" id="3.30.420.10">
    <property type="entry name" value="Ribonuclease H-like superfamily/Ribonuclease H"/>
    <property type="match status" value="1"/>
</dbReference>
<dbReference type="GO" id="GO:0003676">
    <property type="term" value="F:nucleic acid binding"/>
    <property type="evidence" value="ECO:0007669"/>
    <property type="project" value="InterPro"/>
</dbReference>
<dbReference type="GO" id="GO:0005930">
    <property type="term" value="C:axoneme"/>
    <property type="evidence" value="ECO:0007669"/>
    <property type="project" value="TreeGrafter"/>
</dbReference>
<keyword evidence="4" id="KW-1185">Reference proteome</keyword>
<dbReference type="Pfam" id="PF04857">
    <property type="entry name" value="CAF1"/>
    <property type="match status" value="1"/>
</dbReference>
<dbReference type="OMA" id="HADRRHY"/>
<dbReference type="Pfam" id="PF14779">
    <property type="entry name" value="BBS1"/>
    <property type="match status" value="1"/>
</dbReference>
<dbReference type="AlphaFoldDB" id="G0QUX9"/>
<comment type="similarity">
    <text evidence="1">Belongs to the CAF1 family.</text>
</comment>
<dbReference type="PANTHER" id="PTHR20870:SF0">
    <property type="entry name" value="BARDET-BIEDL SYNDROME 1 PROTEIN"/>
    <property type="match status" value="1"/>
</dbReference>
<dbReference type="InParanoid" id="G0QUX9"/>
<protein>
    <recommendedName>
        <fullName evidence="2">Bardet-Biedl syndrome 1 N-terminal domain-containing protein</fullName>
    </recommendedName>
</protein>
<evidence type="ECO:0000313" key="3">
    <source>
        <dbReference type="EMBL" id="EGR30984.1"/>
    </source>
</evidence>
<evidence type="ECO:0000256" key="1">
    <source>
        <dbReference type="ARBA" id="ARBA00008372"/>
    </source>
</evidence>
<dbReference type="GeneID" id="14907109"/>
<dbReference type="STRING" id="857967.G0QUX9"/>
<dbReference type="GO" id="GO:0005119">
    <property type="term" value="F:smoothened binding"/>
    <property type="evidence" value="ECO:0007669"/>
    <property type="project" value="TreeGrafter"/>
</dbReference>
<sequence>MGRHIECKKKNLKFQDKQSPWLIGYRDPVSQINVLQSCIALTQLTGDGESRLIIADQDNRLLSYKGINIDQKLSLQDTPIALAYYYPEQQQLPQPILALAANNHVYFHQNMQRIFRFTLPNIEMSQKEKEIWQLFDGKKEAITKMIEKWNQLKEQQQQDLTYLTLEVLYQSKPQKQYELILQQKFENSQYSIPDTTTCLGTLYNSLISEFSAQNLIIGTENKMLYIMETNGMKIQTQLQLTDVPISIITIGTYQAVQTVLLGNDIYVATMNEVLQCYNNKGLKQFSLKTNSDIVCIEPLVFGQSKQTQGILVGLDNAELRLYIQKQLIHILKLDGIISAMKFGPFGREEGMLVMILKNKGLDIQDEIPLSVPKKTKLFIENTLRHRENYTQIHKSFQKDIMKMRLKTAQTYLSLLEESNNNNLIKNGEINIRIQANIKGLGPLPFIIQCIKKSNYISIDFEFTGLYRHYDLIYNKYDTIQQRYFATKENIKDFQPIQLGLCCFQIHNNEKIEAFPFNIYISQYELMENNDNNIMCIIYQP</sequence>
<organism evidence="3 4">
    <name type="scientific">Ichthyophthirius multifiliis</name>
    <name type="common">White spot disease agent</name>
    <name type="synonym">Ich</name>
    <dbReference type="NCBI Taxonomy" id="5932"/>
    <lineage>
        <taxon>Eukaryota</taxon>
        <taxon>Sar</taxon>
        <taxon>Alveolata</taxon>
        <taxon>Ciliophora</taxon>
        <taxon>Intramacronucleata</taxon>
        <taxon>Oligohymenophorea</taxon>
        <taxon>Hymenostomatida</taxon>
        <taxon>Ophryoglenina</taxon>
        <taxon>Ichthyophthirius</taxon>
    </lineage>
</organism>
<dbReference type="GO" id="GO:0005815">
    <property type="term" value="C:microtubule organizing center"/>
    <property type="evidence" value="ECO:0007669"/>
    <property type="project" value="TreeGrafter"/>
</dbReference>
<evidence type="ECO:0000313" key="4">
    <source>
        <dbReference type="Proteomes" id="UP000008983"/>
    </source>
</evidence>
<dbReference type="InterPro" id="IPR028784">
    <property type="entry name" value="BBS1"/>
</dbReference>
<dbReference type="GO" id="GO:0061512">
    <property type="term" value="P:protein localization to cilium"/>
    <property type="evidence" value="ECO:0007669"/>
    <property type="project" value="TreeGrafter"/>
</dbReference>
<dbReference type="OrthoDB" id="10259809at2759"/>
<dbReference type="RefSeq" id="XP_004034470.1">
    <property type="nucleotide sequence ID" value="XM_004034422.1"/>
</dbReference>